<proteinExistence type="predicted"/>
<dbReference type="EMBL" id="JAGDFM010000163">
    <property type="protein sequence ID" value="KAG7383909.1"/>
    <property type="molecule type" value="Genomic_DNA"/>
</dbReference>
<name>A0A8T1VV54_9STRA</name>
<sequence>MQCFQALEYFSSDKAIDFENLNPVYASPAGRGRIRGRVWVIKRIDVFVAALPVKPMHAIYAAQQLGKEDGWLDFLLMIRHFHDRFYFLNVYLASSRTVLENHVERHIRMESDDAVNAATVLHHGWEGFKNERAQWNAARVTYTEAVIPAWTRHACIFTRKPNGAASGFSTTTVFFGAVVGRSTGGR</sequence>
<accession>A0A8T1VV54</accession>
<keyword evidence="2" id="KW-1185">Reference proteome</keyword>
<evidence type="ECO:0000313" key="1">
    <source>
        <dbReference type="EMBL" id="KAG7383909.1"/>
    </source>
</evidence>
<protein>
    <submittedName>
        <fullName evidence="1">Uncharacterized protein</fullName>
    </submittedName>
</protein>
<comment type="caution">
    <text evidence="1">The sequence shown here is derived from an EMBL/GenBank/DDBJ whole genome shotgun (WGS) entry which is preliminary data.</text>
</comment>
<organism evidence="1 2">
    <name type="scientific">Phytophthora pseudosyringae</name>
    <dbReference type="NCBI Taxonomy" id="221518"/>
    <lineage>
        <taxon>Eukaryota</taxon>
        <taxon>Sar</taxon>
        <taxon>Stramenopiles</taxon>
        <taxon>Oomycota</taxon>
        <taxon>Peronosporomycetes</taxon>
        <taxon>Peronosporales</taxon>
        <taxon>Peronosporaceae</taxon>
        <taxon>Phytophthora</taxon>
    </lineage>
</organism>
<reference evidence="1" key="1">
    <citation type="submission" date="2021-02" db="EMBL/GenBank/DDBJ databases">
        <authorList>
            <person name="Palmer J.M."/>
        </authorList>
    </citation>
    <scope>NUCLEOTIDE SEQUENCE</scope>
    <source>
        <strain evidence="1">SCRP734</strain>
    </source>
</reference>
<dbReference type="OrthoDB" id="10372844at2759"/>
<gene>
    <name evidence="1" type="ORF">PHYPSEUDO_003202</name>
</gene>
<dbReference type="Proteomes" id="UP000694044">
    <property type="component" value="Unassembled WGS sequence"/>
</dbReference>
<evidence type="ECO:0000313" key="2">
    <source>
        <dbReference type="Proteomes" id="UP000694044"/>
    </source>
</evidence>
<dbReference type="AlphaFoldDB" id="A0A8T1VV54"/>